<dbReference type="Proteomes" id="UP000681722">
    <property type="component" value="Unassembled WGS sequence"/>
</dbReference>
<reference evidence="2" key="1">
    <citation type="submission" date="2021-02" db="EMBL/GenBank/DDBJ databases">
        <authorList>
            <person name="Nowell W R."/>
        </authorList>
    </citation>
    <scope>NUCLEOTIDE SEQUENCE</scope>
</reference>
<dbReference type="EMBL" id="CAJNOQ010027995">
    <property type="protein sequence ID" value="CAF1558007.1"/>
    <property type="molecule type" value="Genomic_DNA"/>
</dbReference>
<dbReference type="EMBL" id="CAJOBC010093724">
    <property type="protein sequence ID" value="CAF4419311.1"/>
    <property type="molecule type" value="Genomic_DNA"/>
</dbReference>
<organism evidence="2 4">
    <name type="scientific">Didymodactylos carnosus</name>
    <dbReference type="NCBI Taxonomy" id="1234261"/>
    <lineage>
        <taxon>Eukaryota</taxon>
        <taxon>Metazoa</taxon>
        <taxon>Spiralia</taxon>
        <taxon>Gnathifera</taxon>
        <taxon>Rotifera</taxon>
        <taxon>Eurotatoria</taxon>
        <taxon>Bdelloidea</taxon>
        <taxon>Philodinida</taxon>
        <taxon>Philodinidae</taxon>
        <taxon>Didymodactylos</taxon>
    </lineage>
</organism>
<dbReference type="OrthoDB" id="8187571at2759"/>
<evidence type="ECO:0000259" key="1">
    <source>
        <dbReference type="Pfam" id="PF03184"/>
    </source>
</evidence>
<dbReference type="GO" id="GO:0003676">
    <property type="term" value="F:nucleic acid binding"/>
    <property type="evidence" value="ECO:0007669"/>
    <property type="project" value="InterPro"/>
</dbReference>
<dbReference type="AlphaFoldDB" id="A0A815XJ33"/>
<sequence>MEEPVFYTWFSKQFLKETKNIKRPLLLIMDNHHSHLSYRIMKLALDNEVHILDLPPHTTSQLQPLDVYTLKIVKTEWRKILREYYLKTNADKSVFPLLFKKLYTNALRPAYCAGGFAKAGVFPYDKRAIPREKISYSTPSSSLNSRSNLTRALSTEYLISVAVEDQIEEITDDNRTVDDRRMINNNVIGYRRLRRSPSAPTLSYTLDDKTVQSSISSASSTSLSMDPSLIDQTNSSLITTTSVVSALKSSVSKTSSIIASSFSLLNASQVLKQLKAWSNLWFVLIDPKCYNDNLTTLTLNNYLTPTVVRDTQRKAMIPRNSGES</sequence>
<protein>
    <recommendedName>
        <fullName evidence="1">DDE-1 domain-containing protein</fullName>
    </recommendedName>
</protein>
<evidence type="ECO:0000313" key="3">
    <source>
        <dbReference type="EMBL" id="CAF4419311.1"/>
    </source>
</evidence>
<comment type="caution">
    <text evidence="2">The sequence shown here is derived from an EMBL/GenBank/DDBJ whole genome shotgun (WGS) entry which is preliminary data.</text>
</comment>
<gene>
    <name evidence="2" type="ORF">GPM918_LOCUS39595</name>
    <name evidence="3" type="ORF">SRO942_LOCUS40480</name>
</gene>
<evidence type="ECO:0000313" key="2">
    <source>
        <dbReference type="EMBL" id="CAF1558007.1"/>
    </source>
</evidence>
<accession>A0A815XJ33</accession>
<dbReference type="InterPro" id="IPR004875">
    <property type="entry name" value="DDE_SF_endonuclease_dom"/>
</dbReference>
<name>A0A815XJ33_9BILA</name>
<evidence type="ECO:0000313" key="4">
    <source>
        <dbReference type="Proteomes" id="UP000663829"/>
    </source>
</evidence>
<keyword evidence="4" id="KW-1185">Reference proteome</keyword>
<dbReference type="Proteomes" id="UP000663829">
    <property type="component" value="Unassembled WGS sequence"/>
</dbReference>
<proteinExistence type="predicted"/>
<feature type="domain" description="DDE-1" evidence="1">
    <location>
        <begin position="1"/>
        <end position="93"/>
    </location>
</feature>
<dbReference type="Pfam" id="PF03184">
    <property type="entry name" value="DDE_1"/>
    <property type="match status" value="1"/>
</dbReference>